<keyword evidence="8" id="KW-0677">Repeat</keyword>
<dbReference type="NCBIfam" id="TIGR00229">
    <property type="entry name" value="sensory_box"/>
    <property type="match status" value="1"/>
</dbReference>
<evidence type="ECO:0000259" key="13">
    <source>
        <dbReference type="PROSITE" id="PS50112"/>
    </source>
</evidence>
<dbReference type="SUPFAM" id="SSF55785">
    <property type="entry name" value="PYP-like sensor domain (PAS domain)"/>
    <property type="match status" value="1"/>
</dbReference>
<evidence type="ECO:0000256" key="4">
    <source>
        <dbReference type="ARBA" id="ARBA00022553"/>
    </source>
</evidence>
<keyword evidence="16" id="KW-1185">Reference proteome</keyword>
<evidence type="ECO:0000256" key="5">
    <source>
        <dbReference type="ARBA" id="ARBA00022630"/>
    </source>
</evidence>
<evidence type="ECO:0000313" key="15">
    <source>
        <dbReference type="EMBL" id="MBB6165194.1"/>
    </source>
</evidence>
<evidence type="ECO:0000256" key="7">
    <source>
        <dbReference type="ARBA" id="ARBA00022679"/>
    </source>
</evidence>
<organism evidence="15 16">
    <name type="scientific">Rhizobium wenxiniae</name>
    <dbReference type="NCBI Taxonomy" id="1737357"/>
    <lineage>
        <taxon>Bacteria</taxon>
        <taxon>Pseudomonadati</taxon>
        <taxon>Pseudomonadota</taxon>
        <taxon>Alphaproteobacteria</taxon>
        <taxon>Hyphomicrobiales</taxon>
        <taxon>Rhizobiaceae</taxon>
        <taxon>Rhizobium/Agrobacterium group</taxon>
        <taxon>Rhizobium</taxon>
    </lineage>
</organism>
<name>A0A7W9YAT9_9HYPH</name>
<dbReference type="PROSITE" id="PS50112">
    <property type="entry name" value="PAS"/>
    <property type="match status" value="1"/>
</dbReference>
<accession>A0A7W9YAT9</accession>
<dbReference type="PROSITE" id="PS50113">
    <property type="entry name" value="PAC"/>
    <property type="match status" value="1"/>
</dbReference>
<dbReference type="EMBL" id="JACHEG010000008">
    <property type="protein sequence ID" value="MBB6165194.1"/>
    <property type="molecule type" value="Genomic_DNA"/>
</dbReference>
<protein>
    <recommendedName>
        <fullName evidence="3">Blue-light-activated histidine kinase</fullName>
        <ecNumber evidence="2">2.7.13.3</ecNumber>
    </recommendedName>
</protein>
<evidence type="ECO:0000256" key="11">
    <source>
        <dbReference type="ARBA" id="ARBA00022840"/>
    </source>
</evidence>
<dbReference type="AlphaFoldDB" id="A0A7W9YAT9"/>
<dbReference type="InterPro" id="IPR035965">
    <property type="entry name" value="PAS-like_dom_sf"/>
</dbReference>
<keyword evidence="9" id="KW-0547">Nucleotide-binding</keyword>
<dbReference type="SMART" id="SM00091">
    <property type="entry name" value="PAS"/>
    <property type="match status" value="1"/>
</dbReference>
<keyword evidence="4" id="KW-0597">Phosphoprotein</keyword>
<dbReference type="CDD" id="cd00130">
    <property type="entry name" value="PAS"/>
    <property type="match status" value="1"/>
</dbReference>
<keyword evidence="11" id="KW-0067">ATP-binding</keyword>
<dbReference type="GO" id="GO:0006355">
    <property type="term" value="P:regulation of DNA-templated transcription"/>
    <property type="evidence" value="ECO:0007669"/>
    <property type="project" value="InterPro"/>
</dbReference>
<feature type="domain" description="PAC" evidence="14">
    <location>
        <begin position="88"/>
        <end position="140"/>
    </location>
</feature>
<evidence type="ECO:0000256" key="8">
    <source>
        <dbReference type="ARBA" id="ARBA00022737"/>
    </source>
</evidence>
<dbReference type="InterPro" id="IPR000014">
    <property type="entry name" value="PAS"/>
</dbReference>
<feature type="domain" description="PAS" evidence="13">
    <location>
        <begin position="15"/>
        <end position="70"/>
    </location>
</feature>
<keyword evidence="5" id="KW-0285">Flavoprotein</keyword>
<dbReference type="InterPro" id="IPR013767">
    <property type="entry name" value="PAS_fold"/>
</dbReference>
<proteinExistence type="predicted"/>
<keyword evidence="6" id="KW-0288">FMN</keyword>
<evidence type="ECO:0000259" key="14">
    <source>
        <dbReference type="PROSITE" id="PS50113"/>
    </source>
</evidence>
<dbReference type="PANTHER" id="PTHR41523:SF8">
    <property type="entry name" value="ETHYLENE RESPONSE SENSOR PROTEIN"/>
    <property type="match status" value="1"/>
</dbReference>
<dbReference type="EC" id="2.7.13.3" evidence="2"/>
<sequence>MSERKLSKRRQKNHSAARLAAIVDSSFDAIISNDLDGTIASWNKAAERLFGLSADEAIGQSIHIIIPEDRYNEEVDIVRRLKLGEKIDTFETVRMKSTGEPVQVSITVSPISDKRGKIVGASKIARDLSEAKENERRLRLLMREINHRVKNQYAVILSVISQTAARSHDIQGFERRVRERIMGLSHSHDLLSSVDWAGVELRSLLSHQVKPFNGAGEFRLSGPDMLLDANAVLNIGMALHELIINRVQFADIDRSSVDVTWEACQGDTLDEPTFQLAWRETAIRNPDLLAQGNGFGSLVLRRIVASSLGGVSEWKIIDDVLTWTLAAPLSKVKIRDA</sequence>
<evidence type="ECO:0000256" key="6">
    <source>
        <dbReference type="ARBA" id="ARBA00022643"/>
    </source>
</evidence>
<keyword evidence="7" id="KW-0808">Transferase</keyword>
<evidence type="ECO:0000313" key="16">
    <source>
        <dbReference type="Proteomes" id="UP000547879"/>
    </source>
</evidence>
<dbReference type="InterPro" id="IPR011102">
    <property type="entry name" value="Sig_transdc_His_kinase_HWE"/>
</dbReference>
<dbReference type="Gene3D" id="3.30.450.20">
    <property type="entry name" value="PAS domain"/>
    <property type="match status" value="1"/>
</dbReference>
<comment type="caution">
    <text evidence="15">The sequence shown here is derived from an EMBL/GenBank/DDBJ whole genome shotgun (WGS) entry which is preliminary data.</text>
</comment>
<evidence type="ECO:0000256" key="1">
    <source>
        <dbReference type="ARBA" id="ARBA00000085"/>
    </source>
</evidence>
<comment type="catalytic activity">
    <reaction evidence="1">
        <text>ATP + protein L-histidine = ADP + protein N-phospho-L-histidine.</text>
        <dbReference type="EC" id="2.7.13.3"/>
    </reaction>
</comment>
<dbReference type="GO" id="GO:0004673">
    <property type="term" value="F:protein histidine kinase activity"/>
    <property type="evidence" value="ECO:0007669"/>
    <property type="project" value="UniProtKB-EC"/>
</dbReference>
<dbReference type="PANTHER" id="PTHR41523">
    <property type="entry name" value="TWO-COMPONENT SYSTEM SENSOR PROTEIN"/>
    <property type="match status" value="1"/>
</dbReference>
<dbReference type="InterPro" id="IPR000700">
    <property type="entry name" value="PAS-assoc_C"/>
</dbReference>
<dbReference type="GO" id="GO:0005524">
    <property type="term" value="F:ATP binding"/>
    <property type="evidence" value="ECO:0007669"/>
    <property type="project" value="UniProtKB-KW"/>
</dbReference>
<evidence type="ECO:0000256" key="9">
    <source>
        <dbReference type="ARBA" id="ARBA00022741"/>
    </source>
</evidence>
<keyword evidence="12" id="KW-0843">Virulence</keyword>
<evidence type="ECO:0000256" key="10">
    <source>
        <dbReference type="ARBA" id="ARBA00022777"/>
    </source>
</evidence>
<dbReference type="Pfam" id="PF07536">
    <property type="entry name" value="HWE_HK"/>
    <property type="match status" value="1"/>
</dbReference>
<evidence type="ECO:0000256" key="12">
    <source>
        <dbReference type="ARBA" id="ARBA00023026"/>
    </source>
</evidence>
<evidence type="ECO:0000256" key="2">
    <source>
        <dbReference type="ARBA" id="ARBA00012438"/>
    </source>
</evidence>
<dbReference type="Pfam" id="PF00989">
    <property type="entry name" value="PAS"/>
    <property type="match status" value="1"/>
</dbReference>
<dbReference type="RefSeq" id="WP_183996281.1">
    <property type="nucleotide sequence ID" value="NZ_BMHW01000009.1"/>
</dbReference>
<keyword evidence="10" id="KW-0418">Kinase</keyword>
<gene>
    <name evidence="15" type="ORF">HNQ72_005040</name>
</gene>
<reference evidence="15 16" key="1">
    <citation type="submission" date="2020-08" db="EMBL/GenBank/DDBJ databases">
        <title>Genomic Encyclopedia of Type Strains, Phase IV (KMG-IV): sequencing the most valuable type-strain genomes for metagenomic binning, comparative biology and taxonomic classification.</title>
        <authorList>
            <person name="Goeker M."/>
        </authorList>
    </citation>
    <scope>NUCLEOTIDE SEQUENCE [LARGE SCALE GENOMIC DNA]</scope>
    <source>
        <strain evidence="15 16">DSM 100734</strain>
    </source>
</reference>
<evidence type="ECO:0000256" key="3">
    <source>
        <dbReference type="ARBA" id="ARBA00021740"/>
    </source>
</evidence>
<dbReference type="Proteomes" id="UP000547879">
    <property type="component" value="Unassembled WGS sequence"/>
</dbReference>
<dbReference type="SMART" id="SM00911">
    <property type="entry name" value="HWE_HK"/>
    <property type="match status" value="1"/>
</dbReference>